<sequence length="394" mass="42962">MAASNDVLDDMLAEAALLSEPDPDSAQPRTSGELTEIEQPRAKRARTSGKTGKAGAASVIKPVHAISSDVVTEAENGAKVTLEELSHKVTQLAEIINSFAPVVKELKGAYDTAQQQDGASVSEGEIEDDLLNDEATDSLPASQNGALVDDLVHEVTESEPTDHALPEKISTILNNILASGLNEQALAKRKESVKRPENCNLLRVTKVNPEIWDIARKPTRSMDARLQKLQEALIKGLIPISRFAGIVGESLGKDPKVPVLPPEELWEGLSTSVLLIASANHDLNMCRRDLFKADLDENYKAICSSKEPVAAELFGDDLTERLKTVKESKKAAQQLTSQKRKHTFAPRPGTSNTSNAHFLFQRRGGQSQGRPRGKFQHRRRTDTFRTGGKSVTQK</sequence>
<organism evidence="2 3">
    <name type="scientific">Paramuricea clavata</name>
    <name type="common">Red gorgonian</name>
    <name type="synonym">Violescent sea-whip</name>
    <dbReference type="NCBI Taxonomy" id="317549"/>
    <lineage>
        <taxon>Eukaryota</taxon>
        <taxon>Metazoa</taxon>
        <taxon>Cnidaria</taxon>
        <taxon>Anthozoa</taxon>
        <taxon>Octocorallia</taxon>
        <taxon>Malacalcyonacea</taxon>
        <taxon>Plexauridae</taxon>
        <taxon>Paramuricea</taxon>
    </lineage>
</organism>
<feature type="region of interest" description="Disordered" evidence="1">
    <location>
        <begin position="329"/>
        <end position="394"/>
    </location>
</feature>
<feature type="region of interest" description="Disordered" evidence="1">
    <location>
        <begin position="13"/>
        <end position="56"/>
    </location>
</feature>
<accession>A0A7D9HB77</accession>
<keyword evidence="3" id="KW-1185">Reference proteome</keyword>
<reference evidence="2" key="1">
    <citation type="submission" date="2020-04" db="EMBL/GenBank/DDBJ databases">
        <authorList>
            <person name="Alioto T."/>
            <person name="Alioto T."/>
            <person name="Gomez Garrido J."/>
        </authorList>
    </citation>
    <scope>NUCLEOTIDE SEQUENCE</scope>
    <source>
        <strain evidence="2">A484AB</strain>
    </source>
</reference>
<dbReference type="EMBL" id="CACRXK020000277">
    <property type="protein sequence ID" value="CAB3980306.1"/>
    <property type="molecule type" value="Genomic_DNA"/>
</dbReference>
<evidence type="ECO:0000313" key="2">
    <source>
        <dbReference type="EMBL" id="CAB3980306.1"/>
    </source>
</evidence>
<evidence type="ECO:0000313" key="3">
    <source>
        <dbReference type="Proteomes" id="UP001152795"/>
    </source>
</evidence>
<feature type="compositionally biased region" description="Basic residues" evidence="1">
    <location>
        <begin position="371"/>
        <end position="380"/>
    </location>
</feature>
<comment type="caution">
    <text evidence="2">The sequence shown here is derived from an EMBL/GenBank/DDBJ whole genome shotgun (WGS) entry which is preliminary data.</text>
</comment>
<dbReference type="PANTHER" id="PTHR34239:SF2">
    <property type="entry name" value="TRANSPOSABLE ELEMENT P TRANSPOSASE_THAP9 CONSERVED DOMAIN-CONTAINING PROTEIN"/>
    <property type="match status" value="1"/>
</dbReference>
<dbReference type="Proteomes" id="UP001152795">
    <property type="component" value="Unassembled WGS sequence"/>
</dbReference>
<name>A0A7D9HB77_PARCT</name>
<dbReference type="OrthoDB" id="5986929at2759"/>
<protein>
    <submittedName>
        <fullName evidence="2">Uncharacterized protein</fullName>
    </submittedName>
</protein>
<feature type="compositionally biased region" description="Low complexity" evidence="1">
    <location>
        <begin position="361"/>
        <end position="370"/>
    </location>
</feature>
<dbReference type="PANTHER" id="PTHR34239">
    <property type="entry name" value="APPLE DOMAIN-CONTAINING PROTEIN"/>
    <property type="match status" value="1"/>
</dbReference>
<evidence type="ECO:0000256" key="1">
    <source>
        <dbReference type="SAM" id="MobiDB-lite"/>
    </source>
</evidence>
<dbReference type="AlphaFoldDB" id="A0A7D9HB77"/>
<proteinExistence type="predicted"/>
<gene>
    <name evidence="2" type="ORF">PACLA_8A020940</name>
</gene>